<keyword evidence="1" id="KW-1133">Transmembrane helix</keyword>
<proteinExistence type="predicted"/>
<keyword evidence="1" id="KW-0472">Membrane</keyword>
<protein>
    <submittedName>
        <fullName evidence="2">Uncharacterized protein</fullName>
    </submittedName>
</protein>
<comment type="caution">
    <text evidence="2">The sequence shown here is derived from an EMBL/GenBank/DDBJ whole genome shotgun (WGS) entry which is preliminary data.</text>
</comment>
<organism evidence="2 3">
    <name type="scientific">Pseudonocardia alaniniphila</name>
    <dbReference type="NCBI Taxonomy" id="75291"/>
    <lineage>
        <taxon>Bacteria</taxon>
        <taxon>Bacillati</taxon>
        <taxon>Actinomycetota</taxon>
        <taxon>Actinomycetes</taxon>
        <taxon>Pseudonocardiales</taxon>
        <taxon>Pseudonocardiaceae</taxon>
        <taxon>Pseudonocardia</taxon>
    </lineage>
</organism>
<dbReference type="Proteomes" id="UP001299970">
    <property type="component" value="Unassembled WGS sequence"/>
</dbReference>
<keyword evidence="2" id="KW-0614">Plasmid</keyword>
<accession>A0ABS9T6Z7</accession>
<feature type="transmembrane region" description="Helical" evidence="1">
    <location>
        <begin position="25"/>
        <end position="47"/>
    </location>
</feature>
<evidence type="ECO:0000313" key="3">
    <source>
        <dbReference type="Proteomes" id="UP001299970"/>
    </source>
</evidence>
<gene>
    <name evidence="2" type="ORF">MMF94_01360</name>
</gene>
<evidence type="ECO:0000313" key="2">
    <source>
        <dbReference type="EMBL" id="MCH6164314.1"/>
    </source>
</evidence>
<keyword evidence="1" id="KW-0812">Transmembrane</keyword>
<name>A0ABS9T6Z7_9PSEU</name>
<evidence type="ECO:0000256" key="1">
    <source>
        <dbReference type="SAM" id="Phobius"/>
    </source>
</evidence>
<sequence length="60" mass="6106">MVAAGLVILFGVGIGALGLVEDDLYVIGLVIMLIGAIGVLVRITDWLSSGASGLGRRAPR</sequence>
<reference evidence="2 3" key="1">
    <citation type="submission" date="2022-03" db="EMBL/GenBank/DDBJ databases">
        <title>Pseudonocardia alaer sp. nov., a novel actinomycete isolated from reed forest soil.</title>
        <authorList>
            <person name="Wang L."/>
        </authorList>
    </citation>
    <scope>NUCLEOTIDE SEQUENCE [LARGE SCALE GENOMIC DNA]</scope>
    <source>
        <strain evidence="2 3">Y-16303</strain>
        <plasmid evidence="2">unnamed</plasmid>
    </source>
</reference>
<dbReference type="EMBL" id="JAKXMK010000002">
    <property type="protein sequence ID" value="MCH6164314.1"/>
    <property type="molecule type" value="Genomic_DNA"/>
</dbReference>
<keyword evidence="3" id="KW-1185">Reference proteome</keyword>
<geneLocation type="plasmid" evidence="2">
    <name>unnamed</name>
</geneLocation>
<dbReference type="RefSeq" id="WP_241034517.1">
    <property type="nucleotide sequence ID" value="NZ_BAAAJF010000034.1"/>
</dbReference>